<organism evidence="1 2">
    <name type="scientific">Exophiala oligosperma</name>
    <dbReference type="NCBI Taxonomy" id="215243"/>
    <lineage>
        <taxon>Eukaryota</taxon>
        <taxon>Fungi</taxon>
        <taxon>Dikarya</taxon>
        <taxon>Ascomycota</taxon>
        <taxon>Pezizomycotina</taxon>
        <taxon>Eurotiomycetes</taxon>
        <taxon>Chaetothyriomycetidae</taxon>
        <taxon>Chaetothyriales</taxon>
        <taxon>Herpotrichiellaceae</taxon>
        <taxon>Exophiala</taxon>
    </lineage>
</organism>
<evidence type="ECO:0000313" key="1">
    <source>
        <dbReference type="EMBL" id="KIW46950.1"/>
    </source>
</evidence>
<dbReference type="GeneID" id="27354642"/>
<sequence length="138" mass="15922">MEQRALPVELYGERTCLQQQTRTKGKLQPDGTALCDLMACAYPELKVKSKEYANKKERLQRTLDEGRNWSTAQGRYPSGLWMFPPNMLERDNLLERLRDVNAVARGNKQLYWHLNDYLYRLEVRATGGSSGQCPEPLS</sequence>
<dbReference type="EMBL" id="KN847333">
    <property type="protein sequence ID" value="KIW46950.1"/>
    <property type="molecule type" value="Genomic_DNA"/>
</dbReference>
<name>A0A0D2DWH2_9EURO</name>
<gene>
    <name evidence="1" type="ORF">PV06_02568</name>
</gene>
<dbReference type="AlphaFoldDB" id="A0A0D2DWH2"/>
<accession>A0A0D2DWH2</accession>
<reference evidence="1 2" key="1">
    <citation type="submission" date="2015-01" db="EMBL/GenBank/DDBJ databases">
        <title>The Genome Sequence of Exophiala oligosperma CBS72588.</title>
        <authorList>
            <consortium name="The Broad Institute Genomics Platform"/>
            <person name="Cuomo C."/>
            <person name="de Hoog S."/>
            <person name="Gorbushina A."/>
            <person name="Stielow B."/>
            <person name="Teixiera M."/>
            <person name="Abouelleil A."/>
            <person name="Chapman S.B."/>
            <person name="Priest M."/>
            <person name="Young S.K."/>
            <person name="Wortman J."/>
            <person name="Nusbaum C."/>
            <person name="Birren B."/>
        </authorList>
    </citation>
    <scope>NUCLEOTIDE SEQUENCE [LARGE SCALE GENOMIC DNA]</scope>
    <source>
        <strain evidence="1 2">CBS 72588</strain>
    </source>
</reference>
<proteinExistence type="predicted"/>
<dbReference type="OrthoDB" id="5431422at2759"/>
<dbReference type="RefSeq" id="XP_016267166.1">
    <property type="nucleotide sequence ID" value="XM_016403269.1"/>
</dbReference>
<evidence type="ECO:0000313" key="2">
    <source>
        <dbReference type="Proteomes" id="UP000053342"/>
    </source>
</evidence>
<dbReference type="Proteomes" id="UP000053342">
    <property type="component" value="Unassembled WGS sequence"/>
</dbReference>
<keyword evidence="2" id="KW-1185">Reference proteome</keyword>
<protein>
    <submittedName>
        <fullName evidence="1">Uncharacterized protein</fullName>
    </submittedName>
</protein>
<dbReference type="VEuPathDB" id="FungiDB:PV06_02568"/>
<dbReference type="HOGENOM" id="CLU_1855291_0_0_1"/>